<reference evidence="2" key="1">
    <citation type="journal article" date="2023" name="G3 (Bethesda)">
        <title>A reference genome for the long-term kleptoplast-retaining sea slug Elysia crispata morphotype clarki.</title>
        <authorList>
            <person name="Eastman K.E."/>
            <person name="Pendleton A.L."/>
            <person name="Shaikh M.A."/>
            <person name="Suttiyut T."/>
            <person name="Ogas R."/>
            <person name="Tomko P."/>
            <person name="Gavelis G."/>
            <person name="Widhalm J.R."/>
            <person name="Wisecaver J.H."/>
        </authorList>
    </citation>
    <scope>NUCLEOTIDE SEQUENCE</scope>
    <source>
        <strain evidence="2">ECLA1</strain>
    </source>
</reference>
<comment type="caution">
    <text evidence="2">The sequence shown here is derived from an EMBL/GenBank/DDBJ whole genome shotgun (WGS) entry which is preliminary data.</text>
</comment>
<keyword evidence="3" id="KW-1185">Reference proteome</keyword>
<organism evidence="2 3">
    <name type="scientific">Elysia crispata</name>
    <name type="common">lettuce slug</name>
    <dbReference type="NCBI Taxonomy" id="231223"/>
    <lineage>
        <taxon>Eukaryota</taxon>
        <taxon>Metazoa</taxon>
        <taxon>Spiralia</taxon>
        <taxon>Lophotrochozoa</taxon>
        <taxon>Mollusca</taxon>
        <taxon>Gastropoda</taxon>
        <taxon>Heterobranchia</taxon>
        <taxon>Euthyneura</taxon>
        <taxon>Panpulmonata</taxon>
        <taxon>Sacoglossa</taxon>
        <taxon>Placobranchoidea</taxon>
        <taxon>Plakobranchidae</taxon>
        <taxon>Elysia</taxon>
    </lineage>
</organism>
<evidence type="ECO:0000256" key="1">
    <source>
        <dbReference type="SAM" id="MobiDB-lite"/>
    </source>
</evidence>
<evidence type="ECO:0000313" key="2">
    <source>
        <dbReference type="EMBL" id="KAK3768781.1"/>
    </source>
</evidence>
<dbReference type="Proteomes" id="UP001283361">
    <property type="component" value="Unassembled WGS sequence"/>
</dbReference>
<feature type="compositionally biased region" description="Acidic residues" evidence="1">
    <location>
        <begin position="38"/>
        <end position="53"/>
    </location>
</feature>
<protein>
    <submittedName>
        <fullName evidence="2">Uncharacterized protein</fullName>
    </submittedName>
</protein>
<dbReference type="AlphaFoldDB" id="A0AAE1DFL3"/>
<proteinExistence type="predicted"/>
<evidence type="ECO:0000313" key="3">
    <source>
        <dbReference type="Proteomes" id="UP001283361"/>
    </source>
</evidence>
<feature type="region of interest" description="Disordered" evidence="1">
    <location>
        <begin position="38"/>
        <end position="86"/>
    </location>
</feature>
<sequence>MADEDENSDEIVNIANVKMEEVFLDGENDVPVNVQNGEEGEFLEEDDEDEDEYGVFRSSSDTNLPDQVIPRRSSMMNKDRSRRPARKKTVSFSSMPAEKKIATVTESVPLLSEHFHYSIIVPRDKDYKQNSGRTGTMPSALELEDKISTAINRMASWQSESLHGMKRSVYRRGDLDLARWMNGPGECHRRPYPGTLKSRCSIMQIGAETKSSPRPIVSQSSTQL</sequence>
<gene>
    <name evidence="2" type="ORF">RRG08_061240</name>
</gene>
<dbReference type="EMBL" id="JAWDGP010004017">
    <property type="protein sequence ID" value="KAK3768781.1"/>
    <property type="molecule type" value="Genomic_DNA"/>
</dbReference>
<accession>A0AAE1DFL3</accession>
<name>A0AAE1DFL3_9GAST</name>